<dbReference type="InterPro" id="IPR037401">
    <property type="entry name" value="SnoaL-like"/>
</dbReference>
<sequence length="129" mass="14629">MLDATQKVALVTQFWDAFDHGQFHLAGTLLTDDVSVVWPTSRELFAGRAPFIHVNEQFPGQWRFLPHTINALDNGQVLSVTHVISPDCDDHFFATSLFAFRANQICAITTYWAFADEQPAWRQGLSDVY</sequence>
<accession>A0A8I1W8V3</accession>
<evidence type="ECO:0000259" key="1">
    <source>
        <dbReference type="Pfam" id="PF13474"/>
    </source>
</evidence>
<dbReference type="Gene3D" id="3.10.450.50">
    <property type="match status" value="1"/>
</dbReference>
<feature type="domain" description="SnoaL-like" evidence="1">
    <location>
        <begin position="9"/>
        <end position="98"/>
    </location>
</feature>
<comment type="caution">
    <text evidence="2">The sequence shown here is derived from an EMBL/GenBank/DDBJ whole genome shotgun (WGS) entry which is preliminary data.</text>
</comment>
<name>A0A8I1W8V3_PLESH</name>
<dbReference type="SUPFAM" id="SSF54427">
    <property type="entry name" value="NTF2-like"/>
    <property type="match status" value="1"/>
</dbReference>
<dbReference type="EMBL" id="JAFNAA010000018">
    <property type="protein sequence ID" value="MBO1109365.1"/>
    <property type="molecule type" value="Genomic_DNA"/>
</dbReference>
<gene>
    <name evidence="2" type="ORF">J2R62_14305</name>
</gene>
<dbReference type="RefSeq" id="WP_207542532.1">
    <property type="nucleotide sequence ID" value="NZ_JAFNAA010000018.1"/>
</dbReference>
<organism evidence="2 3">
    <name type="scientific">Plesiomonas shigelloides</name>
    <name type="common">Aeromonas shigelloides</name>
    <dbReference type="NCBI Taxonomy" id="703"/>
    <lineage>
        <taxon>Bacteria</taxon>
        <taxon>Pseudomonadati</taxon>
        <taxon>Pseudomonadota</taxon>
        <taxon>Gammaproteobacteria</taxon>
        <taxon>Enterobacterales</taxon>
        <taxon>Enterobacteriaceae</taxon>
        <taxon>Plesiomonas</taxon>
    </lineage>
</organism>
<dbReference type="InterPro" id="IPR032710">
    <property type="entry name" value="NTF2-like_dom_sf"/>
</dbReference>
<evidence type="ECO:0000313" key="2">
    <source>
        <dbReference type="EMBL" id="MBO1109365.1"/>
    </source>
</evidence>
<proteinExistence type="predicted"/>
<protein>
    <recommendedName>
        <fullName evidence="1">SnoaL-like domain-containing protein</fullName>
    </recommendedName>
</protein>
<reference evidence="2" key="1">
    <citation type="submission" date="2021-03" db="EMBL/GenBank/DDBJ databases">
        <title>Plesiomonas shigelloides zfcc0051, isolated from zebrafish feces.</title>
        <authorList>
            <person name="Vanderhoek Z."/>
            <person name="Gaulke C."/>
        </authorList>
    </citation>
    <scope>NUCLEOTIDE SEQUENCE</scope>
    <source>
        <strain evidence="2">Zfcc0051</strain>
    </source>
</reference>
<dbReference type="Pfam" id="PF13474">
    <property type="entry name" value="SnoaL_3"/>
    <property type="match status" value="1"/>
</dbReference>
<evidence type="ECO:0000313" key="3">
    <source>
        <dbReference type="Proteomes" id="UP000664658"/>
    </source>
</evidence>
<dbReference type="AlphaFoldDB" id="A0A8I1W8V3"/>
<dbReference type="Proteomes" id="UP000664658">
    <property type="component" value="Unassembled WGS sequence"/>
</dbReference>